<reference evidence="2" key="1">
    <citation type="journal article" date="2020" name="BMC Genomics">
        <title>Correction to: Identification and distribution of gene clusters required for synthesis of sphingolipid metabolism inhibitors in diverse species of the filamentous fungus Fusarium.</title>
        <authorList>
            <person name="Kim H.S."/>
            <person name="Lohmar J.M."/>
            <person name="Busman M."/>
            <person name="Brown D.W."/>
            <person name="Naumann T.A."/>
            <person name="Divon H.H."/>
            <person name="Lysoe E."/>
            <person name="Uhlig S."/>
            <person name="Proctor R.H."/>
        </authorList>
    </citation>
    <scope>NUCLEOTIDE SEQUENCE [LARGE SCALE GENOMIC DNA]</scope>
    <source>
        <strain evidence="2">NRRL 25331</strain>
    </source>
</reference>
<sequence>MDRFPDEVLSHIFSYLLTEREKHRLHDDTIEHALDVRLELGSHYISFCPNSWLRDGHWPEFNSAISRICDMPNLDCLEVRFSSFCNEEVFAGSWQEPSHVRKKTLEAISNILRDRESRPETSIIRELVLNCLEDTPLLKGLNDNLLHNINKLHIRVAYYDDENERPEFASYLSAEFKGKGLSFPCLRNLTLEQYIILRQDQFDWILEQRSLINLNLYSCKIVTHCLVQQPDFEDLGVDLNGWKKLPDFPSVDETNYSHMSLPNLEPLEPGWYMNDLRWSDLFDRIRQDLPLLENFSFRCSSWQNYFEGLPEVPHNNDLHSRYYTFDNGSWGWMLYMPANERPWSTGRDYFEVKDTPGTPVGLYERTEPADRLALETLMEVTRKRCDEKKVRS</sequence>
<accession>A0A8H5T2I7</accession>
<keyword evidence="2" id="KW-1185">Reference proteome</keyword>
<organism evidence="1 2">
    <name type="scientific">Fusarium circinatum</name>
    <name type="common">Pitch canker fungus</name>
    <name type="synonym">Gibberella circinata</name>
    <dbReference type="NCBI Taxonomy" id="48490"/>
    <lineage>
        <taxon>Eukaryota</taxon>
        <taxon>Fungi</taxon>
        <taxon>Dikarya</taxon>
        <taxon>Ascomycota</taxon>
        <taxon>Pezizomycotina</taxon>
        <taxon>Sordariomycetes</taxon>
        <taxon>Hypocreomycetidae</taxon>
        <taxon>Hypocreales</taxon>
        <taxon>Nectriaceae</taxon>
        <taxon>Fusarium</taxon>
        <taxon>Fusarium fujikuroi species complex</taxon>
    </lineage>
</organism>
<protein>
    <recommendedName>
        <fullName evidence="3">F-box domain-containing protein</fullName>
    </recommendedName>
</protein>
<gene>
    <name evidence="1" type="ORF">FCIRC_11761</name>
</gene>
<evidence type="ECO:0008006" key="3">
    <source>
        <dbReference type="Google" id="ProtNLM"/>
    </source>
</evidence>
<evidence type="ECO:0000313" key="2">
    <source>
        <dbReference type="Proteomes" id="UP000572754"/>
    </source>
</evidence>
<dbReference type="PANTHER" id="PTHR42057:SF2">
    <property type="entry name" value="F-BOX DOMAIN PROTEIN (AFU_ORTHOLOGUE AFUA_4G00200)-RELATED"/>
    <property type="match status" value="1"/>
</dbReference>
<dbReference type="AlphaFoldDB" id="A0A8H5T2I7"/>
<proteinExistence type="predicted"/>
<reference evidence="1 2" key="2">
    <citation type="submission" date="2020-05" db="EMBL/GenBank/DDBJ databases">
        <title>Identification and distribution of gene clusters putatively required for synthesis of sphingolipid metabolism inhibitors in phylogenetically diverse species of the filamentous fungus Fusarium.</title>
        <authorList>
            <person name="Kim H.-S."/>
            <person name="Busman M."/>
            <person name="Brown D.W."/>
            <person name="Divon H."/>
            <person name="Uhlig S."/>
            <person name="Proctor R.H."/>
        </authorList>
    </citation>
    <scope>NUCLEOTIDE SEQUENCE [LARGE SCALE GENOMIC DNA]</scope>
    <source>
        <strain evidence="1 2">NRRL 25331</strain>
    </source>
</reference>
<dbReference type="PANTHER" id="PTHR42057">
    <property type="entry name" value="F-BOX DOMAIN PROTEIN (AFU_ORTHOLOGUE AFUA_4G00200)"/>
    <property type="match status" value="1"/>
</dbReference>
<dbReference type="Proteomes" id="UP000572754">
    <property type="component" value="Unassembled WGS sequence"/>
</dbReference>
<name>A0A8H5T2I7_FUSCI</name>
<evidence type="ECO:0000313" key="1">
    <source>
        <dbReference type="EMBL" id="KAF5661641.1"/>
    </source>
</evidence>
<comment type="caution">
    <text evidence="1">The sequence shown here is derived from an EMBL/GenBank/DDBJ whole genome shotgun (WGS) entry which is preliminary data.</text>
</comment>
<dbReference type="EMBL" id="JAAQPE010000480">
    <property type="protein sequence ID" value="KAF5661641.1"/>
    <property type="molecule type" value="Genomic_DNA"/>
</dbReference>